<dbReference type="InterPro" id="IPR050271">
    <property type="entry name" value="UDP-glycosyltransferase"/>
</dbReference>
<proteinExistence type="inferred from homology"/>
<comment type="caution">
    <text evidence="4">The sequence shown here is derived from an EMBL/GenBank/DDBJ whole genome shotgun (WGS) entry which is preliminary data.</text>
</comment>
<evidence type="ECO:0008006" key="6">
    <source>
        <dbReference type="Google" id="ProtNLM"/>
    </source>
</evidence>
<feature type="non-terminal residue" evidence="4">
    <location>
        <position position="127"/>
    </location>
</feature>
<evidence type="ECO:0000313" key="4">
    <source>
        <dbReference type="EMBL" id="RMX50477.1"/>
    </source>
</evidence>
<dbReference type="SUPFAM" id="SSF53756">
    <property type="entry name" value="UDP-Glycosyltransferase/glycogen phosphorylase"/>
    <property type="match status" value="1"/>
</dbReference>
<dbReference type="AlphaFoldDB" id="A0A3M6U9Z2"/>
<dbReference type="Proteomes" id="UP000275408">
    <property type="component" value="Unassembled WGS sequence"/>
</dbReference>
<comment type="similarity">
    <text evidence="1">Belongs to the UDP-glycosyltransferase family.</text>
</comment>
<evidence type="ECO:0000256" key="1">
    <source>
        <dbReference type="ARBA" id="ARBA00009995"/>
    </source>
</evidence>
<dbReference type="PANTHER" id="PTHR48043:SF145">
    <property type="entry name" value="FI06409P-RELATED"/>
    <property type="match status" value="1"/>
</dbReference>
<keyword evidence="5" id="KW-1185">Reference proteome</keyword>
<dbReference type="Pfam" id="PF00201">
    <property type="entry name" value="UDPGT"/>
    <property type="match status" value="1"/>
</dbReference>
<accession>A0A3M6U9Z2</accession>
<protein>
    <recommendedName>
        <fullName evidence="6">Glucuronosyltransferase</fullName>
    </recommendedName>
</protein>
<keyword evidence="3" id="KW-0808">Transferase</keyword>
<reference evidence="4 5" key="1">
    <citation type="journal article" date="2018" name="Sci. Rep.">
        <title>Comparative analysis of the Pocillopora damicornis genome highlights role of immune system in coral evolution.</title>
        <authorList>
            <person name="Cunning R."/>
            <person name="Bay R.A."/>
            <person name="Gillette P."/>
            <person name="Baker A.C."/>
            <person name="Traylor-Knowles N."/>
        </authorList>
    </citation>
    <scope>NUCLEOTIDE SEQUENCE [LARGE SCALE GENOMIC DNA]</scope>
    <source>
        <strain evidence="4">RSMAS</strain>
        <tissue evidence="4">Whole animal</tissue>
    </source>
</reference>
<feature type="non-terminal residue" evidence="4">
    <location>
        <position position="1"/>
    </location>
</feature>
<dbReference type="PANTHER" id="PTHR48043">
    <property type="entry name" value="EG:EG0003.4 PROTEIN-RELATED"/>
    <property type="match status" value="1"/>
</dbReference>
<organism evidence="4 5">
    <name type="scientific">Pocillopora damicornis</name>
    <name type="common">Cauliflower coral</name>
    <name type="synonym">Millepora damicornis</name>
    <dbReference type="NCBI Taxonomy" id="46731"/>
    <lineage>
        <taxon>Eukaryota</taxon>
        <taxon>Metazoa</taxon>
        <taxon>Cnidaria</taxon>
        <taxon>Anthozoa</taxon>
        <taxon>Hexacorallia</taxon>
        <taxon>Scleractinia</taxon>
        <taxon>Astrocoeniina</taxon>
        <taxon>Pocilloporidae</taxon>
        <taxon>Pocillopora</taxon>
    </lineage>
</organism>
<evidence type="ECO:0000256" key="3">
    <source>
        <dbReference type="ARBA" id="ARBA00022679"/>
    </source>
</evidence>
<dbReference type="OrthoDB" id="5835829at2759"/>
<dbReference type="EMBL" id="RCHS01001944">
    <property type="protein sequence ID" value="RMX50477.1"/>
    <property type="molecule type" value="Genomic_DNA"/>
</dbReference>
<name>A0A3M6U9Z2_POCDA</name>
<keyword evidence="2" id="KW-0328">Glycosyltransferase</keyword>
<sequence>YIPSSVSSNIKVVNWIPKNDLDIKAFVSHNGTNSYYESAYHGVPVVAVPLFLDQFSNARKAEYFGIATVLDHKTMDAEKLFKAIELVMNEPSYFQKSIATLIQGNSHAHFSSDERQSTDSPKESWID</sequence>
<dbReference type="Gene3D" id="3.40.50.2000">
    <property type="entry name" value="Glycogen Phosphorylase B"/>
    <property type="match status" value="1"/>
</dbReference>
<evidence type="ECO:0000256" key="2">
    <source>
        <dbReference type="ARBA" id="ARBA00022676"/>
    </source>
</evidence>
<dbReference type="CDD" id="cd03784">
    <property type="entry name" value="GT1_Gtf-like"/>
    <property type="match status" value="1"/>
</dbReference>
<dbReference type="InterPro" id="IPR002213">
    <property type="entry name" value="UDP_glucos_trans"/>
</dbReference>
<evidence type="ECO:0000313" key="5">
    <source>
        <dbReference type="Proteomes" id="UP000275408"/>
    </source>
</evidence>
<dbReference type="GO" id="GO:0008194">
    <property type="term" value="F:UDP-glycosyltransferase activity"/>
    <property type="evidence" value="ECO:0007669"/>
    <property type="project" value="InterPro"/>
</dbReference>
<gene>
    <name evidence="4" type="ORF">pdam_00009211</name>
</gene>